<evidence type="ECO:0000313" key="3">
    <source>
        <dbReference type="EMBL" id="MBK0419981.1"/>
    </source>
</evidence>
<sequence>MNPWSLFIDLLGWTVVGVLAIVILIILIACIAGPIQKARRKRKRSDTTSILNSREPR</sequence>
<keyword evidence="2" id="KW-1133">Transmembrane helix</keyword>
<proteinExistence type="predicted"/>
<keyword evidence="4" id="KW-1185">Reference proteome</keyword>
<feature type="region of interest" description="Disordered" evidence="1">
    <location>
        <begin position="38"/>
        <end position="57"/>
    </location>
</feature>
<keyword evidence="2" id="KW-0812">Transmembrane</keyword>
<protein>
    <submittedName>
        <fullName evidence="3">Uncharacterized protein</fullName>
    </submittedName>
</protein>
<gene>
    <name evidence="3" type="ORF">JD276_13165</name>
</gene>
<organism evidence="3 4">
    <name type="scientific">Leucobacter chromiisoli</name>
    <dbReference type="NCBI Taxonomy" id="2796471"/>
    <lineage>
        <taxon>Bacteria</taxon>
        <taxon>Bacillati</taxon>
        <taxon>Actinomycetota</taxon>
        <taxon>Actinomycetes</taxon>
        <taxon>Micrococcales</taxon>
        <taxon>Microbacteriaceae</taxon>
        <taxon>Leucobacter</taxon>
    </lineage>
</organism>
<name>A0A934Q8U3_9MICO</name>
<dbReference type="EMBL" id="JAEHOH010000020">
    <property type="protein sequence ID" value="MBK0419981.1"/>
    <property type="molecule type" value="Genomic_DNA"/>
</dbReference>
<evidence type="ECO:0000256" key="1">
    <source>
        <dbReference type="SAM" id="MobiDB-lite"/>
    </source>
</evidence>
<reference evidence="3" key="1">
    <citation type="submission" date="2020-12" db="EMBL/GenBank/DDBJ databases">
        <title>Leucobacter sp. CAS1, isolated from Chromium sludge.</title>
        <authorList>
            <person name="Xu Z."/>
        </authorList>
    </citation>
    <scope>NUCLEOTIDE SEQUENCE</scope>
    <source>
        <strain evidence="3">CSA1</strain>
    </source>
</reference>
<evidence type="ECO:0000313" key="4">
    <source>
        <dbReference type="Proteomes" id="UP000608530"/>
    </source>
</evidence>
<dbReference type="RefSeq" id="WP_200116123.1">
    <property type="nucleotide sequence ID" value="NZ_JAEHOH010000020.1"/>
</dbReference>
<evidence type="ECO:0000256" key="2">
    <source>
        <dbReference type="SAM" id="Phobius"/>
    </source>
</evidence>
<dbReference type="Proteomes" id="UP000608530">
    <property type="component" value="Unassembled WGS sequence"/>
</dbReference>
<keyword evidence="2" id="KW-0472">Membrane</keyword>
<accession>A0A934Q8U3</accession>
<dbReference type="AlphaFoldDB" id="A0A934Q8U3"/>
<comment type="caution">
    <text evidence="3">The sequence shown here is derived from an EMBL/GenBank/DDBJ whole genome shotgun (WGS) entry which is preliminary data.</text>
</comment>
<feature type="compositionally biased region" description="Polar residues" evidence="1">
    <location>
        <begin position="47"/>
        <end position="57"/>
    </location>
</feature>
<feature type="transmembrane region" description="Helical" evidence="2">
    <location>
        <begin position="12"/>
        <end position="35"/>
    </location>
</feature>